<feature type="signal peptide" evidence="9">
    <location>
        <begin position="1"/>
        <end position="17"/>
    </location>
</feature>
<evidence type="ECO:0000313" key="12">
    <source>
        <dbReference type="RefSeq" id="XP_006816966.1"/>
    </source>
</evidence>
<evidence type="ECO:0000256" key="4">
    <source>
        <dbReference type="ARBA" id="ARBA00022837"/>
    </source>
</evidence>
<feature type="domain" description="Cadherin" evidence="10">
    <location>
        <begin position="355"/>
        <end position="452"/>
    </location>
</feature>
<evidence type="ECO:0000256" key="8">
    <source>
        <dbReference type="PROSITE-ProRule" id="PRU00043"/>
    </source>
</evidence>
<dbReference type="PROSITE" id="PS00232">
    <property type="entry name" value="CADHERIN_1"/>
    <property type="match status" value="2"/>
</dbReference>
<keyword evidence="9" id="KW-0732">Signal</keyword>
<dbReference type="Pfam" id="PF00028">
    <property type="entry name" value="Cadherin"/>
    <property type="match status" value="3"/>
</dbReference>
<dbReference type="PANTHER" id="PTHR24028">
    <property type="entry name" value="CADHERIN-87A"/>
    <property type="match status" value="1"/>
</dbReference>
<dbReference type="Proteomes" id="UP000694865">
    <property type="component" value="Unplaced"/>
</dbReference>
<evidence type="ECO:0000256" key="1">
    <source>
        <dbReference type="ARBA" id="ARBA00004167"/>
    </source>
</evidence>
<evidence type="ECO:0000256" key="7">
    <source>
        <dbReference type="ARBA" id="ARBA00023180"/>
    </source>
</evidence>
<accession>A0ABM0MAC5</accession>
<keyword evidence="6" id="KW-0472">Membrane</keyword>
<dbReference type="Gene3D" id="2.60.40.60">
    <property type="entry name" value="Cadherins"/>
    <property type="match status" value="5"/>
</dbReference>
<feature type="domain" description="Cadherin" evidence="10">
    <location>
        <begin position="19"/>
        <end position="120"/>
    </location>
</feature>
<feature type="domain" description="Cadherin" evidence="10">
    <location>
        <begin position="236"/>
        <end position="342"/>
    </location>
</feature>
<evidence type="ECO:0000313" key="11">
    <source>
        <dbReference type="Proteomes" id="UP000694865"/>
    </source>
</evidence>
<dbReference type="PRINTS" id="PR00205">
    <property type="entry name" value="CADHERIN"/>
</dbReference>
<keyword evidence="2" id="KW-0812">Transmembrane</keyword>
<feature type="chain" id="PRO_5045589710" evidence="9">
    <location>
        <begin position="18"/>
        <end position="476"/>
    </location>
</feature>
<dbReference type="InterPro" id="IPR015919">
    <property type="entry name" value="Cadherin-like_sf"/>
</dbReference>
<dbReference type="CDD" id="cd11304">
    <property type="entry name" value="Cadherin_repeat"/>
    <property type="match status" value="4"/>
</dbReference>
<evidence type="ECO:0000256" key="5">
    <source>
        <dbReference type="ARBA" id="ARBA00022989"/>
    </source>
</evidence>
<name>A0ABM0MAC5_SACKO</name>
<dbReference type="InterPro" id="IPR020894">
    <property type="entry name" value="Cadherin_CS"/>
</dbReference>
<dbReference type="PANTHER" id="PTHR24028:SF328">
    <property type="entry name" value="CADHERIN-3"/>
    <property type="match status" value="1"/>
</dbReference>
<evidence type="ECO:0000256" key="2">
    <source>
        <dbReference type="ARBA" id="ARBA00022692"/>
    </source>
</evidence>
<reference evidence="12" key="1">
    <citation type="submission" date="2025-08" db="UniProtKB">
        <authorList>
            <consortium name="RefSeq"/>
        </authorList>
    </citation>
    <scope>IDENTIFICATION</scope>
    <source>
        <tissue evidence="12">Testes</tissue>
    </source>
</reference>
<dbReference type="SUPFAM" id="SSF49313">
    <property type="entry name" value="Cadherin-like"/>
    <property type="match status" value="3"/>
</dbReference>
<dbReference type="NCBIfam" id="TIGR01965">
    <property type="entry name" value="VCBS_repeat"/>
    <property type="match status" value="1"/>
</dbReference>
<evidence type="ECO:0000256" key="9">
    <source>
        <dbReference type="SAM" id="SignalP"/>
    </source>
</evidence>
<keyword evidence="11" id="KW-1185">Reference proteome</keyword>
<keyword evidence="5" id="KW-1133">Transmembrane helix</keyword>
<proteinExistence type="predicted"/>
<evidence type="ECO:0000256" key="3">
    <source>
        <dbReference type="ARBA" id="ARBA00022737"/>
    </source>
</evidence>
<comment type="subcellular location">
    <subcellularLocation>
        <location evidence="1">Membrane</location>
        <topology evidence="1">Single-pass membrane protein</topology>
    </subcellularLocation>
</comment>
<keyword evidence="3" id="KW-0677">Repeat</keyword>
<sequence length="476" mass="52465">MWLVICIVLLHSPFLSADTTQSLIFVTQEGQAPGTLIGDVATMYEETYGEIVEGPFFLSPASPTVLEHLQIGDDGEIRTKIILDRENEDSYDFIAITMTTSIVISVQVLVTDANDNPPRFTHEVSYIEISEATPIGAKRSIDEARDADEGIFATQTYEIVSGNVDSAFRLDFREGGGVRDRVLYLDLVVNNYLDRETIPRYELVIHAIDGGVPAKTGSTLLNVTITDANDNQPVFNQSRYSARIAETASVGRSILQVHATDIDEGSNGAVSYDINRRQSDPEEYFRVNSQTGVLYLNKELNYEDKSVHELIIEARDNGTYPERSTAFVTVHVTNVNENPPNVEILFLGNGGLPYVSENAIPGDYIARITVIDPDEGELTNASISLDGGDGKFGIEEVDNIIYLVCVEQPLDREEQSSYDIKITAQDHGLPPLRTEKIVTITITDINDNAPHFDQSVYYASVIEVADPGTSVFQLVG</sequence>
<dbReference type="InterPro" id="IPR002126">
    <property type="entry name" value="Cadherin-like_dom"/>
</dbReference>
<feature type="domain" description="Cadherin" evidence="10">
    <location>
        <begin position="121"/>
        <end position="235"/>
    </location>
</feature>
<dbReference type="InterPro" id="IPR010221">
    <property type="entry name" value="VCBS_dom"/>
</dbReference>
<dbReference type="PROSITE" id="PS50268">
    <property type="entry name" value="CADHERIN_2"/>
    <property type="match status" value="4"/>
</dbReference>
<evidence type="ECO:0000256" key="6">
    <source>
        <dbReference type="ARBA" id="ARBA00023136"/>
    </source>
</evidence>
<organism evidence="11 12">
    <name type="scientific">Saccoglossus kowalevskii</name>
    <name type="common">Acorn worm</name>
    <dbReference type="NCBI Taxonomy" id="10224"/>
    <lineage>
        <taxon>Eukaryota</taxon>
        <taxon>Metazoa</taxon>
        <taxon>Hemichordata</taxon>
        <taxon>Enteropneusta</taxon>
        <taxon>Harrimaniidae</taxon>
        <taxon>Saccoglossus</taxon>
    </lineage>
</organism>
<keyword evidence="7" id="KW-0325">Glycoprotein</keyword>
<protein>
    <submittedName>
        <fullName evidence="12">Protein dachsous-like</fullName>
    </submittedName>
</protein>
<dbReference type="InterPro" id="IPR050174">
    <property type="entry name" value="Protocadherin/Cadherin-CA"/>
</dbReference>
<gene>
    <name evidence="12" type="primary">LOC102808641</name>
</gene>
<dbReference type="RefSeq" id="XP_006816966.1">
    <property type="nucleotide sequence ID" value="XM_006816903.1"/>
</dbReference>
<dbReference type="GeneID" id="102808641"/>
<dbReference type="SMART" id="SM00112">
    <property type="entry name" value="CA"/>
    <property type="match status" value="4"/>
</dbReference>
<keyword evidence="4 8" id="KW-0106">Calcium</keyword>
<evidence type="ECO:0000259" key="10">
    <source>
        <dbReference type="PROSITE" id="PS50268"/>
    </source>
</evidence>